<dbReference type="Gene3D" id="3.40.1110.10">
    <property type="entry name" value="Calcium-transporting ATPase, cytoplasmic domain N"/>
    <property type="match status" value="1"/>
</dbReference>
<dbReference type="InterPro" id="IPR018303">
    <property type="entry name" value="ATPase_P-typ_P_site"/>
</dbReference>
<dbReference type="GO" id="GO:0005886">
    <property type="term" value="C:plasma membrane"/>
    <property type="evidence" value="ECO:0007669"/>
    <property type="project" value="TreeGrafter"/>
</dbReference>
<keyword evidence="6" id="KW-1278">Translocase</keyword>
<comment type="similarity">
    <text evidence="2">Belongs to the cation transport ATPase (P-type) (TC 3.A.3) family. Type IIA subfamily.</text>
</comment>
<feature type="domain" description="Cation-transporting P-type ATPase N-terminal" evidence="12">
    <location>
        <begin position="7"/>
        <end position="66"/>
    </location>
</feature>
<evidence type="ECO:0000256" key="3">
    <source>
        <dbReference type="ARBA" id="ARBA00022692"/>
    </source>
</evidence>
<name>A0A0G1D5I9_9BACT</name>
<dbReference type="FunFam" id="3.40.50.1000:FF:000083">
    <property type="entry name" value="Sodium/potassium-transporting ATPase subunit alpha"/>
    <property type="match status" value="1"/>
</dbReference>
<evidence type="ECO:0000256" key="9">
    <source>
        <dbReference type="SAM" id="Phobius"/>
    </source>
</evidence>
<protein>
    <submittedName>
        <fullName evidence="13">ATPase, E1-E2 type</fullName>
    </submittedName>
</protein>
<feature type="transmembrane region" description="Helical" evidence="9">
    <location>
        <begin position="809"/>
        <end position="829"/>
    </location>
</feature>
<evidence type="ECO:0000256" key="5">
    <source>
        <dbReference type="ARBA" id="ARBA00022840"/>
    </source>
</evidence>
<dbReference type="Pfam" id="PF00702">
    <property type="entry name" value="Hydrolase"/>
    <property type="match status" value="1"/>
</dbReference>
<dbReference type="Pfam" id="PF00122">
    <property type="entry name" value="E1-E2_ATPase"/>
    <property type="match status" value="1"/>
</dbReference>
<evidence type="ECO:0000256" key="8">
    <source>
        <dbReference type="ARBA" id="ARBA00023136"/>
    </source>
</evidence>
<dbReference type="InterPro" id="IPR023214">
    <property type="entry name" value="HAD_sf"/>
</dbReference>
<dbReference type="EMBL" id="LCDO01000002">
    <property type="protein sequence ID" value="KKS57308.1"/>
    <property type="molecule type" value="Genomic_DNA"/>
</dbReference>
<comment type="subcellular location">
    <subcellularLocation>
        <location evidence="1">Membrane</location>
        <topology evidence="1">Multi-pass membrane protein</topology>
    </subcellularLocation>
</comment>
<dbReference type="SUPFAM" id="SSF81653">
    <property type="entry name" value="Calcium ATPase, transduction domain A"/>
    <property type="match status" value="1"/>
</dbReference>
<dbReference type="Pfam" id="PF00690">
    <property type="entry name" value="Cation_ATPase_N"/>
    <property type="match status" value="1"/>
</dbReference>
<feature type="domain" description="P-type ATPase A" evidence="10">
    <location>
        <begin position="107"/>
        <end position="218"/>
    </location>
</feature>
<dbReference type="PROSITE" id="PS00154">
    <property type="entry name" value="ATPASE_E1_E2"/>
    <property type="match status" value="1"/>
</dbReference>
<keyword evidence="3 9" id="KW-0812">Transmembrane</keyword>
<feature type="transmembrane region" description="Helical" evidence="9">
    <location>
        <begin position="234"/>
        <end position="255"/>
    </location>
</feature>
<evidence type="ECO:0000259" key="12">
    <source>
        <dbReference type="Pfam" id="PF00690"/>
    </source>
</evidence>
<evidence type="ECO:0000256" key="2">
    <source>
        <dbReference type="ARBA" id="ARBA00005675"/>
    </source>
</evidence>
<feature type="transmembrane region" description="Helical" evidence="9">
    <location>
        <begin position="668"/>
        <end position="689"/>
    </location>
</feature>
<dbReference type="Gene3D" id="3.40.50.1000">
    <property type="entry name" value="HAD superfamily/HAD-like"/>
    <property type="match status" value="1"/>
</dbReference>
<evidence type="ECO:0000256" key="6">
    <source>
        <dbReference type="ARBA" id="ARBA00022967"/>
    </source>
</evidence>
<dbReference type="Pfam" id="PF00689">
    <property type="entry name" value="Cation_ATPase_C"/>
    <property type="match status" value="1"/>
</dbReference>
<feature type="transmembrane region" description="Helical" evidence="9">
    <location>
        <begin position="51"/>
        <end position="70"/>
    </location>
</feature>
<keyword evidence="8 9" id="KW-0472">Membrane</keyword>
<dbReference type="InterPro" id="IPR036412">
    <property type="entry name" value="HAD-like_sf"/>
</dbReference>
<keyword evidence="4" id="KW-0547">Nucleotide-binding</keyword>
<feature type="transmembrane region" description="Helical" evidence="9">
    <location>
        <begin position="710"/>
        <end position="737"/>
    </location>
</feature>
<dbReference type="GO" id="GO:0030007">
    <property type="term" value="P:intracellular potassium ion homeostasis"/>
    <property type="evidence" value="ECO:0007669"/>
    <property type="project" value="TreeGrafter"/>
</dbReference>
<dbReference type="PANTHER" id="PTHR43294">
    <property type="entry name" value="SODIUM/POTASSIUM-TRANSPORTING ATPASE SUBUNIT ALPHA"/>
    <property type="match status" value="1"/>
</dbReference>
<evidence type="ECO:0000313" key="13">
    <source>
        <dbReference type="EMBL" id="KKS57308.1"/>
    </source>
</evidence>
<dbReference type="InterPro" id="IPR050510">
    <property type="entry name" value="Cation_transp_ATPase_P-type"/>
</dbReference>
<dbReference type="PRINTS" id="PR00119">
    <property type="entry name" value="CATATPASE"/>
</dbReference>
<feature type="domain" description="Cation-transporting P-type ATPase C-terminal" evidence="11">
    <location>
        <begin position="667"/>
        <end position="830"/>
    </location>
</feature>
<feature type="transmembrane region" description="Helical" evidence="9">
    <location>
        <begin position="777"/>
        <end position="797"/>
    </location>
</feature>
<dbReference type="Gene3D" id="1.20.1110.10">
    <property type="entry name" value="Calcium-transporting ATPase, transmembrane domain"/>
    <property type="match status" value="1"/>
</dbReference>
<feature type="transmembrane region" description="Helical" evidence="9">
    <location>
        <begin position="267"/>
        <end position="291"/>
    </location>
</feature>
<proteinExistence type="inferred from homology"/>
<dbReference type="NCBIfam" id="TIGR01494">
    <property type="entry name" value="ATPase_P-type"/>
    <property type="match status" value="2"/>
</dbReference>
<dbReference type="AlphaFoldDB" id="A0A0G1D5I9"/>
<comment type="caution">
    <text evidence="13">The sequence shown here is derived from an EMBL/GenBank/DDBJ whole genome shotgun (WGS) entry which is preliminary data.</text>
</comment>
<dbReference type="InterPro" id="IPR004014">
    <property type="entry name" value="ATPase_P-typ_cation-transptr_N"/>
</dbReference>
<dbReference type="SFLD" id="SFLDF00027">
    <property type="entry name" value="p-type_atpase"/>
    <property type="match status" value="1"/>
</dbReference>
<dbReference type="SUPFAM" id="SSF81665">
    <property type="entry name" value="Calcium ATPase, transmembrane domain M"/>
    <property type="match status" value="1"/>
</dbReference>
<dbReference type="InterPro" id="IPR023299">
    <property type="entry name" value="ATPase_P-typ_cyto_dom_N"/>
</dbReference>
<dbReference type="SFLD" id="SFLDS00003">
    <property type="entry name" value="Haloacid_Dehalogenase"/>
    <property type="match status" value="1"/>
</dbReference>
<dbReference type="SUPFAM" id="SSF56784">
    <property type="entry name" value="HAD-like"/>
    <property type="match status" value="1"/>
</dbReference>
<dbReference type="Gene3D" id="2.70.150.10">
    <property type="entry name" value="Calcium-transporting ATPase, cytoplasmic transduction domain A"/>
    <property type="match status" value="1"/>
</dbReference>
<keyword evidence="7 9" id="KW-1133">Transmembrane helix</keyword>
<keyword evidence="5" id="KW-0067">ATP-binding</keyword>
<dbReference type="PANTHER" id="PTHR43294:SF20">
    <property type="entry name" value="P-TYPE ATPASE"/>
    <property type="match status" value="1"/>
</dbReference>
<dbReference type="InterPro" id="IPR006068">
    <property type="entry name" value="ATPase_P-typ_cation-transptr_C"/>
</dbReference>
<dbReference type="InterPro" id="IPR044492">
    <property type="entry name" value="P_typ_ATPase_HD_dom"/>
</dbReference>
<accession>A0A0G1D5I9</accession>
<dbReference type="Proteomes" id="UP000034837">
    <property type="component" value="Unassembled WGS sequence"/>
</dbReference>
<dbReference type="InterPro" id="IPR008250">
    <property type="entry name" value="ATPase_P-typ_transduc_dom_A_sf"/>
</dbReference>
<evidence type="ECO:0000259" key="10">
    <source>
        <dbReference type="Pfam" id="PF00122"/>
    </source>
</evidence>
<dbReference type="PRINTS" id="PR00120">
    <property type="entry name" value="HATPASE"/>
</dbReference>
<evidence type="ECO:0000259" key="11">
    <source>
        <dbReference type="Pfam" id="PF00689"/>
    </source>
</evidence>
<dbReference type="GO" id="GO:1990573">
    <property type="term" value="P:potassium ion import across plasma membrane"/>
    <property type="evidence" value="ECO:0007669"/>
    <property type="project" value="TreeGrafter"/>
</dbReference>
<evidence type="ECO:0000256" key="4">
    <source>
        <dbReference type="ARBA" id="ARBA00022741"/>
    </source>
</evidence>
<dbReference type="InterPro" id="IPR023298">
    <property type="entry name" value="ATPase_P-typ_TM_dom_sf"/>
</dbReference>
<evidence type="ECO:0000256" key="1">
    <source>
        <dbReference type="ARBA" id="ARBA00004141"/>
    </source>
</evidence>
<feature type="transmembrane region" description="Helical" evidence="9">
    <location>
        <begin position="749"/>
        <end position="765"/>
    </location>
</feature>
<gene>
    <name evidence="13" type="ORF">UV20_C0002G0097</name>
</gene>
<evidence type="ECO:0000256" key="7">
    <source>
        <dbReference type="ARBA" id="ARBA00022989"/>
    </source>
</evidence>
<feature type="transmembrane region" description="Helical" evidence="9">
    <location>
        <begin position="642"/>
        <end position="662"/>
    </location>
</feature>
<dbReference type="GO" id="GO:1902600">
    <property type="term" value="P:proton transmembrane transport"/>
    <property type="evidence" value="ECO:0007669"/>
    <property type="project" value="TreeGrafter"/>
</dbReference>
<dbReference type="GO" id="GO:0005391">
    <property type="term" value="F:P-type sodium:potassium-exchanging transporter activity"/>
    <property type="evidence" value="ECO:0007669"/>
    <property type="project" value="TreeGrafter"/>
</dbReference>
<organism evidence="13 14">
    <name type="scientific">Candidatus Magasanikbacteria bacterium GW2011_GWA2_42_32</name>
    <dbReference type="NCBI Taxonomy" id="1619039"/>
    <lineage>
        <taxon>Bacteria</taxon>
        <taxon>Candidatus Magasanikiibacteriota</taxon>
    </lineage>
</organism>
<dbReference type="GO" id="GO:0006883">
    <property type="term" value="P:intracellular sodium ion homeostasis"/>
    <property type="evidence" value="ECO:0007669"/>
    <property type="project" value="TreeGrafter"/>
</dbReference>
<feature type="transmembrane region" description="Helical" evidence="9">
    <location>
        <begin position="76"/>
        <end position="92"/>
    </location>
</feature>
<dbReference type="GO" id="GO:0016887">
    <property type="term" value="F:ATP hydrolysis activity"/>
    <property type="evidence" value="ECO:0007669"/>
    <property type="project" value="InterPro"/>
</dbReference>
<dbReference type="InterPro" id="IPR059000">
    <property type="entry name" value="ATPase_P-type_domA"/>
</dbReference>
<evidence type="ECO:0000313" key="14">
    <source>
        <dbReference type="Proteomes" id="UP000034837"/>
    </source>
</evidence>
<reference evidence="13 14" key="1">
    <citation type="journal article" date="2015" name="Nature">
        <title>rRNA introns, odd ribosomes, and small enigmatic genomes across a large radiation of phyla.</title>
        <authorList>
            <person name="Brown C.T."/>
            <person name="Hug L.A."/>
            <person name="Thomas B.C."/>
            <person name="Sharon I."/>
            <person name="Castelle C.J."/>
            <person name="Singh A."/>
            <person name="Wilkins M.J."/>
            <person name="Williams K.H."/>
            <person name="Banfield J.F."/>
        </authorList>
    </citation>
    <scope>NUCLEOTIDE SEQUENCE [LARGE SCALE GENOMIC DNA]</scope>
</reference>
<dbReference type="GO" id="GO:0036376">
    <property type="term" value="P:sodium ion export across plasma membrane"/>
    <property type="evidence" value="ECO:0007669"/>
    <property type="project" value="TreeGrafter"/>
</dbReference>
<dbReference type="SFLD" id="SFLDG00002">
    <property type="entry name" value="C1.7:_P-type_atpase_like"/>
    <property type="match status" value="1"/>
</dbReference>
<sequence length="840" mass="93634">MDNLNLEKIIAERNTFKGLTSKEAEGFLIEYGLNSRPAVKKKNWINRLVKIMGEPMMLLLLATAAVYFFLGDKLETSILLLTVIPIGLMEFFQEQKTDEAIGALDKMMVQYAEVYRDGFLKKMEIKYIVPGDLVYLTAGDRVPADGIILSSPGVSLDESILTGESISVVKSVLSDGLKQVKDENKLWQGTLVVQGEAYFLTLATGVNTAYGKIGSLMEKIISQKTPLQMKIYRLVRVVAIFAAFSALLIGLILALKQGWTSGVLGGLTIAMSLIPEEFPIVFSVFLIMGVWRMTRQKALIREMAMVETLGSATVICTDKTGTLTQGTMALDFIYYDGELVETKKGHLHPLNLKEIIVPSLLALEQVAIDPIEVEVQNFAKKIGIDTHSFFRERKLLQDSSFESKTKMVHHMWQEPDEECYQYTAGAPESVIAYSKLSETEKQKIEKAYLEMAAAGCRVVAIAKRSCSEQEKIIIKDLDFIGLLGMSDPPREGVKEAVDICQKAGIRIIMITGDNKLTAHNIAESIGLKHSEEIINGEDLEKMSPFALREAVKRHDIFTRVHPEQKYLIVEALQKQGEIVAMTGDGVNDAPALRQANIGIAMGLKGTEVARAASGIVLMDDNFATIVNAIKEGRRVYDNLRQAFVFLFSFHLPIVGLAFLPLMLGQSLVFLPIHIIFLELICDPAAVLGFERESPRRNLMHQPPRSSQEPLINPHLWAIVFIQGISILAVSFGFYYYFALVMGDMELGRTAAFTSLVLSQIFLIIFSREPHQVKTNKLLLGIVLLTFALVFLIVEVPILRKIFHLVELSWFELGLIVSVSMAVAFSLRILRMVKRKLCLAF</sequence>
<dbReference type="InterPro" id="IPR001757">
    <property type="entry name" value="P_typ_ATPase"/>
</dbReference>
<dbReference type="GO" id="GO:0005524">
    <property type="term" value="F:ATP binding"/>
    <property type="evidence" value="ECO:0007669"/>
    <property type="project" value="UniProtKB-KW"/>
</dbReference>